<reference evidence="4" key="1">
    <citation type="submission" date="2012-06" db="EMBL/GenBank/DDBJ databases">
        <title>Complete sequence of chromosome of Desulfomonile tiedjei DSM 6799.</title>
        <authorList>
            <person name="Lucas S."/>
            <person name="Copeland A."/>
            <person name="Lapidus A."/>
            <person name="Glavina del Rio T."/>
            <person name="Dalin E."/>
            <person name="Tice H."/>
            <person name="Bruce D."/>
            <person name="Goodwin L."/>
            <person name="Pitluck S."/>
            <person name="Peters L."/>
            <person name="Ovchinnikova G."/>
            <person name="Zeytun A."/>
            <person name="Lu M."/>
            <person name="Kyrpides N."/>
            <person name="Mavromatis K."/>
            <person name="Ivanova N."/>
            <person name="Brettin T."/>
            <person name="Detter J.C."/>
            <person name="Han C."/>
            <person name="Larimer F."/>
            <person name="Land M."/>
            <person name="Hauser L."/>
            <person name="Markowitz V."/>
            <person name="Cheng J.-F."/>
            <person name="Hugenholtz P."/>
            <person name="Woyke T."/>
            <person name="Wu D."/>
            <person name="Spring S."/>
            <person name="Schroeder M."/>
            <person name="Brambilla E."/>
            <person name="Klenk H.-P."/>
            <person name="Eisen J.A."/>
        </authorList>
    </citation>
    <scope>NUCLEOTIDE SEQUENCE [LARGE SCALE GENOMIC DNA]</scope>
    <source>
        <strain evidence="4">ATCC 49306 / DSM 6799 / DCB-1</strain>
    </source>
</reference>
<dbReference type="eggNOG" id="COG2220">
    <property type="taxonomic scope" value="Bacteria"/>
</dbReference>
<evidence type="ECO:0000259" key="2">
    <source>
        <dbReference type="Pfam" id="PF12706"/>
    </source>
</evidence>
<dbReference type="EMBL" id="CP003360">
    <property type="protein sequence ID" value="AFM24754.1"/>
    <property type="molecule type" value="Genomic_DNA"/>
</dbReference>
<dbReference type="KEGG" id="dti:Desti_2052"/>
<proteinExistence type="predicted"/>
<dbReference type="Gene3D" id="3.60.15.10">
    <property type="entry name" value="Ribonuclease Z/Hydroxyacylglutathione hydrolase-like"/>
    <property type="match status" value="1"/>
</dbReference>
<keyword evidence="1 3" id="KW-0378">Hydrolase</keyword>
<dbReference type="InterPro" id="IPR001279">
    <property type="entry name" value="Metallo-B-lactamas"/>
</dbReference>
<dbReference type="PANTHER" id="PTHR43546:SF9">
    <property type="entry name" value="L-ASCORBATE-6-PHOSPHATE LACTONASE ULAG-RELATED"/>
    <property type="match status" value="1"/>
</dbReference>
<dbReference type="RefSeq" id="WP_014809898.1">
    <property type="nucleotide sequence ID" value="NC_018025.1"/>
</dbReference>
<dbReference type="InterPro" id="IPR050114">
    <property type="entry name" value="UPF0173_UPF0282_UlaG_hydrolase"/>
</dbReference>
<keyword evidence="4" id="KW-1185">Reference proteome</keyword>
<organism evidence="3 4">
    <name type="scientific">Desulfomonile tiedjei (strain ATCC 49306 / DSM 6799 / DCB-1)</name>
    <dbReference type="NCBI Taxonomy" id="706587"/>
    <lineage>
        <taxon>Bacteria</taxon>
        <taxon>Pseudomonadati</taxon>
        <taxon>Thermodesulfobacteriota</taxon>
        <taxon>Desulfomonilia</taxon>
        <taxon>Desulfomonilales</taxon>
        <taxon>Desulfomonilaceae</taxon>
        <taxon>Desulfomonile</taxon>
    </lineage>
</organism>
<evidence type="ECO:0000256" key="1">
    <source>
        <dbReference type="ARBA" id="ARBA00022801"/>
    </source>
</evidence>
<dbReference type="STRING" id="706587.Desti_2052"/>
<dbReference type="HOGENOM" id="CLU_051050_1_0_7"/>
<feature type="domain" description="Metallo-beta-lactamase" evidence="2">
    <location>
        <begin position="22"/>
        <end position="219"/>
    </location>
</feature>
<protein>
    <submittedName>
        <fullName evidence="3">Putative Zn-dependent hydrolase of beta-lactamase fold protein</fullName>
    </submittedName>
</protein>
<dbReference type="InterPro" id="IPR036866">
    <property type="entry name" value="RibonucZ/Hydroxyglut_hydro"/>
</dbReference>
<evidence type="ECO:0000313" key="4">
    <source>
        <dbReference type="Proteomes" id="UP000006055"/>
    </source>
</evidence>
<dbReference type="PATRIC" id="fig|706587.4.peg.2355"/>
<accession>I4C5B3</accession>
<name>I4C5B3_DESTA</name>
<sequence>MKSIQFTYIGGPTALLEVNGLRLLTDPTFDPAGEEYVTSMYTLQKLASPAMLPESLGRIDVVLLSHDHHFDNLDCSGRAFLTRAKTVLTTRAGAERLGGNAVGLAPWQEIEIQAPNGKVLRVTGTPARHGPIDGDRGPVTGFVLTSADLPQSAIYVSGDTVWYEGVAEVGARFDVRIAILFMGAARVPEVGPEHLTMTADDGIKAAHAFGHAVIIPLHYEGWRHFSESRRQIEDAFRSAGIEHRLKWPEPGKITDI</sequence>
<gene>
    <name evidence="3" type="ordered locus">Desti_2052</name>
</gene>
<dbReference type="Proteomes" id="UP000006055">
    <property type="component" value="Chromosome"/>
</dbReference>
<dbReference type="SUPFAM" id="SSF56281">
    <property type="entry name" value="Metallo-hydrolase/oxidoreductase"/>
    <property type="match status" value="1"/>
</dbReference>
<dbReference type="Pfam" id="PF12706">
    <property type="entry name" value="Lactamase_B_2"/>
    <property type="match status" value="1"/>
</dbReference>
<dbReference type="PANTHER" id="PTHR43546">
    <property type="entry name" value="UPF0173 METAL-DEPENDENT HYDROLASE MJ1163-RELATED"/>
    <property type="match status" value="1"/>
</dbReference>
<dbReference type="GO" id="GO:0016787">
    <property type="term" value="F:hydrolase activity"/>
    <property type="evidence" value="ECO:0007669"/>
    <property type="project" value="UniProtKB-KW"/>
</dbReference>
<dbReference type="AlphaFoldDB" id="I4C5B3"/>
<evidence type="ECO:0000313" key="3">
    <source>
        <dbReference type="EMBL" id="AFM24754.1"/>
    </source>
</evidence>